<gene>
    <name evidence="1" type="ORF">H5410_045303</name>
</gene>
<organism evidence="1 2">
    <name type="scientific">Solanum commersonii</name>
    <name type="common">Commerson's wild potato</name>
    <name type="synonym">Commerson's nightshade</name>
    <dbReference type="NCBI Taxonomy" id="4109"/>
    <lineage>
        <taxon>Eukaryota</taxon>
        <taxon>Viridiplantae</taxon>
        <taxon>Streptophyta</taxon>
        <taxon>Embryophyta</taxon>
        <taxon>Tracheophyta</taxon>
        <taxon>Spermatophyta</taxon>
        <taxon>Magnoliopsida</taxon>
        <taxon>eudicotyledons</taxon>
        <taxon>Gunneridae</taxon>
        <taxon>Pentapetalae</taxon>
        <taxon>asterids</taxon>
        <taxon>lamiids</taxon>
        <taxon>Solanales</taxon>
        <taxon>Solanaceae</taxon>
        <taxon>Solanoideae</taxon>
        <taxon>Solaneae</taxon>
        <taxon>Solanum</taxon>
    </lineage>
</organism>
<reference evidence="1 2" key="1">
    <citation type="submission" date="2020-09" db="EMBL/GenBank/DDBJ databases">
        <title>De no assembly of potato wild relative species, Solanum commersonii.</title>
        <authorList>
            <person name="Cho K."/>
        </authorList>
    </citation>
    <scope>NUCLEOTIDE SEQUENCE [LARGE SCALE GENOMIC DNA]</scope>
    <source>
        <strain evidence="1">LZ3.2</strain>
        <tissue evidence="1">Leaf</tissue>
    </source>
</reference>
<keyword evidence="2" id="KW-1185">Reference proteome</keyword>
<dbReference type="Proteomes" id="UP000824120">
    <property type="component" value="Chromosome 9"/>
</dbReference>
<accession>A0A9J5XB91</accession>
<dbReference type="EMBL" id="JACXVP010000009">
    <property type="protein sequence ID" value="KAG5584869.1"/>
    <property type="molecule type" value="Genomic_DNA"/>
</dbReference>
<evidence type="ECO:0000313" key="2">
    <source>
        <dbReference type="Proteomes" id="UP000824120"/>
    </source>
</evidence>
<comment type="caution">
    <text evidence="1">The sequence shown here is derived from an EMBL/GenBank/DDBJ whole genome shotgun (WGS) entry which is preliminary data.</text>
</comment>
<name>A0A9J5XB91_SOLCO</name>
<protein>
    <submittedName>
        <fullName evidence="1">Uncharacterized protein</fullName>
    </submittedName>
</protein>
<sequence length="202" mass="22257">MISPLCFRLAREREVVKLRLLNCWPVGVGRHVVQLERVNPSPSPTHSAQENEWAKAEDVLHAASGCLRGTHLIRGPGFGLGILSIFGLWSRSGFCTNICSHVGSRDQVPNQLSSDAMLPRRHNIPIAKPNCNESCGNVKIAFNSLGPLSSSLEQFRCLNVKGDERLTMKEVAAELEAGSRLKHLYVGFGYEDSEHIVSMLIV</sequence>
<evidence type="ECO:0000313" key="1">
    <source>
        <dbReference type="EMBL" id="KAG5584869.1"/>
    </source>
</evidence>
<dbReference type="AlphaFoldDB" id="A0A9J5XB91"/>
<proteinExistence type="predicted"/>